<feature type="region of interest" description="Disordered" evidence="1">
    <location>
        <begin position="116"/>
        <end position="137"/>
    </location>
</feature>
<protein>
    <recommendedName>
        <fullName evidence="3">Type 4 fimbrial biogenesis protein PilX N-terminal domain-containing protein</fullName>
    </recommendedName>
</protein>
<comment type="caution">
    <text evidence="4">The sequence shown here is derived from an EMBL/GenBank/DDBJ whole genome shotgun (WGS) entry which is preliminary data.</text>
</comment>
<dbReference type="Proteomes" id="UP000013209">
    <property type="component" value="Unassembled WGS sequence"/>
</dbReference>
<evidence type="ECO:0000259" key="3">
    <source>
        <dbReference type="Pfam" id="PF14341"/>
    </source>
</evidence>
<dbReference type="AlphaFoldDB" id="N8WDZ7"/>
<dbReference type="Pfam" id="PF14341">
    <property type="entry name" value="PilX_N"/>
    <property type="match status" value="1"/>
</dbReference>
<feature type="compositionally biased region" description="Polar residues" evidence="1">
    <location>
        <begin position="126"/>
        <end position="137"/>
    </location>
</feature>
<feature type="domain" description="Type 4 fimbrial biogenesis protein PilX N-terminal" evidence="3">
    <location>
        <begin position="6"/>
        <end position="55"/>
    </location>
</feature>
<evidence type="ECO:0000313" key="5">
    <source>
        <dbReference type="Proteomes" id="UP000013209"/>
    </source>
</evidence>
<sequence>MRYAQRGSTLIVVLMIVLMITIVGTLAIRQSISSLKLVSNQQIQTLLAQNADTALMSFQDPNTQQNFASANGVVGFFKNENNKNAELVFCFSGTDPFALSKAAYRLNSATFEPMSSNSGACKVDPNNATNDTASQSSGRKQVVTQVYIKREVGSTAPFADLSRGTDVYGAKTENNIRLRVYVVSVMQGLLTSDALFTADNDIKKGCLTKSIDNNGANDVATCLKQNTEKPIYNIQVAEYRFLSDFEPSSS</sequence>
<accession>N8WDZ7</accession>
<keyword evidence="2" id="KW-0472">Membrane</keyword>
<keyword evidence="2" id="KW-0812">Transmembrane</keyword>
<proteinExistence type="predicted"/>
<dbReference type="RefSeq" id="WP_004803976.1">
    <property type="nucleotide sequence ID" value="NZ_KB849440.1"/>
</dbReference>
<reference evidence="4 5" key="1">
    <citation type="submission" date="2013-02" db="EMBL/GenBank/DDBJ databases">
        <title>The Genome Sequence of Acinetobacter sp. CIP 56.2.</title>
        <authorList>
            <consortium name="The Broad Institute Genome Sequencing Platform"/>
            <consortium name="The Broad Institute Genome Sequencing Center for Infectious Disease"/>
            <person name="Cerqueira G."/>
            <person name="Feldgarden M."/>
            <person name="Courvalin P."/>
            <person name="Perichon B."/>
            <person name="Grillot-Courvalin C."/>
            <person name="Clermont D."/>
            <person name="Rocha E."/>
            <person name="Yoon E.-J."/>
            <person name="Nemec A."/>
            <person name="Walker B."/>
            <person name="Young S.K."/>
            <person name="Zeng Q."/>
            <person name="Gargeya S."/>
            <person name="Fitzgerald M."/>
            <person name="Haas B."/>
            <person name="Abouelleil A."/>
            <person name="Alvarado L."/>
            <person name="Arachchi H.M."/>
            <person name="Berlin A.M."/>
            <person name="Chapman S.B."/>
            <person name="Dewar J."/>
            <person name="Goldberg J."/>
            <person name="Griggs A."/>
            <person name="Gujja S."/>
            <person name="Hansen M."/>
            <person name="Howarth C."/>
            <person name="Imamovic A."/>
            <person name="Larimer J."/>
            <person name="McCowan C."/>
            <person name="Murphy C."/>
            <person name="Neiman D."/>
            <person name="Pearson M."/>
            <person name="Priest M."/>
            <person name="Roberts A."/>
            <person name="Saif S."/>
            <person name="Shea T."/>
            <person name="Sisk P."/>
            <person name="Sykes S."/>
            <person name="Wortman J."/>
            <person name="Nusbaum C."/>
            <person name="Birren B."/>
        </authorList>
    </citation>
    <scope>NUCLEOTIDE SEQUENCE [LARGE SCALE GENOMIC DNA]</scope>
    <source>
        <strain evidence="4 5">CIP 56.2</strain>
    </source>
</reference>
<feature type="transmembrane region" description="Helical" evidence="2">
    <location>
        <begin position="7"/>
        <end position="28"/>
    </location>
</feature>
<keyword evidence="2" id="KW-1133">Transmembrane helix</keyword>
<dbReference type="eggNOG" id="ENOG502ZNJR">
    <property type="taxonomic scope" value="Bacteria"/>
</dbReference>
<dbReference type="InterPro" id="IPR025746">
    <property type="entry name" value="PilX_N_dom"/>
</dbReference>
<dbReference type="HOGENOM" id="CLU_089204_1_0_6"/>
<dbReference type="EMBL" id="APPH01000006">
    <property type="protein sequence ID" value="ENV10337.1"/>
    <property type="molecule type" value="Genomic_DNA"/>
</dbReference>
<gene>
    <name evidence="4" type="ORF">F966_01516</name>
</gene>
<organism evidence="4 5">
    <name type="scientific">Acinetobacter higginsii</name>
    <dbReference type="NCBI Taxonomy" id="70347"/>
    <lineage>
        <taxon>Bacteria</taxon>
        <taxon>Pseudomonadati</taxon>
        <taxon>Pseudomonadota</taxon>
        <taxon>Gammaproteobacteria</taxon>
        <taxon>Moraxellales</taxon>
        <taxon>Moraxellaceae</taxon>
        <taxon>Acinetobacter</taxon>
    </lineage>
</organism>
<evidence type="ECO:0000256" key="2">
    <source>
        <dbReference type="SAM" id="Phobius"/>
    </source>
</evidence>
<evidence type="ECO:0000256" key="1">
    <source>
        <dbReference type="SAM" id="MobiDB-lite"/>
    </source>
</evidence>
<dbReference type="STRING" id="1144672.F966_01516"/>
<dbReference type="PATRIC" id="fig|1144672.3.peg.1448"/>
<name>N8WDZ7_9GAMM</name>
<evidence type="ECO:0000313" key="4">
    <source>
        <dbReference type="EMBL" id="ENV10337.1"/>
    </source>
</evidence>